<dbReference type="InterPro" id="IPR052899">
    <property type="entry name" value="Class-I_DAHP_synthase"/>
</dbReference>
<protein>
    <submittedName>
        <fullName evidence="3">3-deoxy-7-phosphoheptulonate synthase</fullName>
    </submittedName>
</protein>
<dbReference type="PANTHER" id="PTHR43018:SF1">
    <property type="entry name" value="PROTEIN AROA(G)"/>
    <property type="match status" value="1"/>
</dbReference>
<accession>A0A432GUR1</accession>
<dbReference type="EMBL" id="QNZH01000297">
    <property type="protein sequence ID" value="RTZ87287.1"/>
    <property type="molecule type" value="Genomic_DNA"/>
</dbReference>
<dbReference type="PANTHER" id="PTHR43018">
    <property type="entry name" value="PHOSPHO-2-DEHYDRO-3-DEOXYHEPTONATE ALDOLASE"/>
    <property type="match status" value="1"/>
</dbReference>
<dbReference type="Gene3D" id="3.30.70.1140">
    <property type="entry name" value="Phospho-2-dehydro-3-deoxyheptonate aldolase, domain 1"/>
    <property type="match status" value="1"/>
</dbReference>
<dbReference type="InterPro" id="IPR013785">
    <property type="entry name" value="Aldolase_TIM"/>
</dbReference>
<feature type="domain" description="DAHP synthetase I/KDSA" evidence="2">
    <location>
        <begin position="100"/>
        <end position="349"/>
    </location>
</feature>
<name>A0A432GUR1_9DELT</name>
<evidence type="ECO:0000313" key="4">
    <source>
        <dbReference type="Proteomes" id="UP000288322"/>
    </source>
</evidence>
<keyword evidence="1" id="KW-0808">Transferase</keyword>
<dbReference type="AlphaFoldDB" id="A0A432GUR1"/>
<organism evidence="3 4">
    <name type="scientific">SAR324 cluster bacterium</name>
    <dbReference type="NCBI Taxonomy" id="2024889"/>
    <lineage>
        <taxon>Bacteria</taxon>
        <taxon>Deltaproteobacteria</taxon>
        <taxon>SAR324 cluster</taxon>
    </lineage>
</organism>
<dbReference type="InterPro" id="IPR006218">
    <property type="entry name" value="DAHP1/KDSA"/>
</dbReference>
<dbReference type="SUPFAM" id="SSF51569">
    <property type="entry name" value="Aldolase"/>
    <property type="match status" value="1"/>
</dbReference>
<reference evidence="3 4" key="1">
    <citation type="submission" date="2018-06" db="EMBL/GenBank/DDBJ databases">
        <title>Combined omics and stable isotope probing to characterize newly discovered Mariana Back-Arc vent microbial communities.</title>
        <authorList>
            <person name="Trembath-Reichert E."/>
            <person name="Huber J.A."/>
        </authorList>
    </citation>
    <scope>NUCLEOTIDE SEQUENCE [LARGE SCALE GENOMIC DNA]</scope>
    <source>
        <strain evidence="3">MAG 151</strain>
    </source>
</reference>
<gene>
    <name evidence="3" type="ORF">DSY93_10950</name>
</gene>
<evidence type="ECO:0000313" key="3">
    <source>
        <dbReference type="EMBL" id="RTZ87287.1"/>
    </source>
</evidence>
<dbReference type="Proteomes" id="UP000288322">
    <property type="component" value="Unassembled WGS sequence"/>
</dbReference>
<dbReference type="GO" id="GO:0016740">
    <property type="term" value="F:transferase activity"/>
    <property type="evidence" value="ECO:0007669"/>
    <property type="project" value="UniProtKB-KW"/>
</dbReference>
<sequence length="369" mass="41591">MLVILHANTEETAEDYKRTWSHLQGLPEIRLQKHKVQGRGQQLTEIYLIGNTTKINLEEIESLPAVERVVRISHDFRILGRHSQETGSIDFEYNGVRFNQQNFHIFAGLCAVDNPGNVERMMQALQDNGQECTRMGAYKPRTNPYSFQGHGKECLPYVFELAGKYGIKVVAMEVTHEQHIEEIDNCLEKLGQPTGVMLQIGTRNTQNFELLKAVGRQHTYPVLLKRGFGISLNESLNAAEYLASEGNNQVIFCLRGMKTSFNAPHRNMVDFAHLPIIKRLTRMSVCIDPSHSVGTREASPDGVLDILHSTSQGIIAGANMVLVDFHPSPTDALVDGPQALTLDELPKFIEDTRISREAYKQRVELWAEK</sequence>
<evidence type="ECO:0000256" key="1">
    <source>
        <dbReference type="ARBA" id="ARBA00022679"/>
    </source>
</evidence>
<comment type="caution">
    <text evidence="3">The sequence shown here is derived from an EMBL/GenBank/DDBJ whole genome shotgun (WGS) entry which is preliminary data.</text>
</comment>
<evidence type="ECO:0000259" key="2">
    <source>
        <dbReference type="Pfam" id="PF00793"/>
    </source>
</evidence>
<dbReference type="Gene3D" id="3.20.20.70">
    <property type="entry name" value="Aldolase class I"/>
    <property type="match status" value="1"/>
</dbReference>
<proteinExistence type="predicted"/>
<dbReference type="Pfam" id="PF00793">
    <property type="entry name" value="DAHP_synth_1"/>
    <property type="match status" value="1"/>
</dbReference>